<protein>
    <recommendedName>
        <fullName evidence="10">NADH-quinone oxidoreductase subunit NuoH</fullName>
    </recommendedName>
</protein>
<dbReference type="PROSITE" id="PS00667">
    <property type="entry name" value="COMPLEX1_ND1_1"/>
    <property type="match status" value="1"/>
</dbReference>
<evidence type="ECO:0000256" key="5">
    <source>
        <dbReference type="ARBA" id="ARBA00023136"/>
    </source>
</evidence>
<dbReference type="EMBL" id="JAGHQL010000424">
    <property type="protein sequence ID" value="KAH0533609.1"/>
    <property type="molecule type" value="Genomic_DNA"/>
</dbReference>
<dbReference type="PANTHER" id="PTHR11432:SF3">
    <property type="entry name" value="NADH-UBIQUINONE OXIDOREDUCTASE CHAIN 1"/>
    <property type="match status" value="1"/>
</dbReference>
<feature type="transmembrane region" description="Helical" evidence="7">
    <location>
        <begin position="216"/>
        <end position="236"/>
    </location>
</feature>
<dbReference type="PANTHER" id="PTHR11432">
    <property type="entry name" value="NADH DEHYDROGENASE SUBUNIT 1"/>
    <property type="match status" value="1"/>
</dbReference>
<proteinExistence type="inferred from homology"/>
<feature type="transmembrane region" description="Helical" evidence="7">
    <location>
        <begin position="301"/>
        <end position="318"/>
    </location>
</feature>
<name>A0A9P8I2X1_9PEZI</name>
<dbReference type="GO" id="GO:0009060">
    <property type="term" value="P:aerobic respiration"/>
    <property type="evidence" value="ECO:0007669"/>
    <property type="project" value="TreeGrafter"/>
</dbReference>
<keyword evidence="5 7" id="KW-0472">Membrane</keyword>
<keyword evidence="4 7" id="KW-1133">Transmembrane helix</keyword>
<organism evidence="8 9">
    <name type="scientific">Glutinoglossum americanum</name>
    <dbReference type="NCBI Taxonomy" id="1670608"/>
    <lineage>
        <taxon>Eukaryota</taxon>
        <taxon>Fungi</taxon>
        <taxon>Dikarya</taxon>
        <taxon>Ascomycota</taxon>
        <taxon>Pezizomycotina</taxon>
        <taxon>Geoglossomycetes</taxon>
        <taxon>Geoglossales</taxon>
        <taxon>Geoglossaceae</taxon>
        <taxon>Glutinoglossum</taxon>
    </lineage>
</organism>
<dbReference type="InterPro" id="IPR018086">
    <property type="entry name" value="NADH_UbQ_OxRdtase_su1_CS"/>
</dbReference>
<feature type="transmembrane region" description="Helical" evidence="7">
    <location>
        <begin position="256"/>
        <end position="281"/>
    </location>
</feature>
<evidence type="ECO:0008006" key="10">
    <source>
        <dbReference type="Google" id="ProtNLM"/>
    </source>
</evidence>
<evidence type="ECO:0000256" key="1">
    <source>
        <dbReference type="ARBA" id="ARBA00004141"/>
    </source>
</evidence>
<dbReference type="GO" id="GO:0005743">
    <property type="term" value="C:mitochondrial inner membrane"/>
    <property type="evidence" value="ECO:0007669"/>
    <property type="project" value="UniProtKB-SubCell"/>
</dbReference>
<gene>
    <name evidence="8" type="ORF">FGG08_007636</name>
</gene>
<keyword evidence="6" id="KW-0520">NAD</keyword>
<comment type="similarity">
    <text evidence="2 6">Belongs to the complex I subunit 1 family.</text>
</comment>
<dbReference type="OrthoDB" id="531329at2759"/>
<keyword evidence="3 6" id="KW-0812">Transmembrane</keyword>
<dbReference type="Pfam" id="PF00146">
    <property type="entry name" value="NADHdh"/>
    <property type="match status" value="1"/>
</dbReference>
<dbReference type="Proteomes" id="UP000698800">
    <property type="component" value="Unassembled WGS sequence"/>
</dbReference>
<evidence type="ECO:0000313" key="9">
    <source>
        <dbReference type="Proteomes" id="UP000698800"/>
    </source>
</evidence>
<comment type="caution">
    <text evidence="8">The sequence shown here is derived from an EMBL/GenBank/DDBJ whole genome shotgun (WGS) entry which is preliminary data.</text>
</comment>
<evidence type="ECO:0000256" key="3">
    <source>
        <dbReference type="ARBA" id="ARBA00022692"/>
    </source>
</evidence>
<sequence>GRLGPNRVGPYGLLQPLADALKLMLKEDITPANVDKVLYYLAPAVALAPVIMSVTVLPWNASRDWGAVAPRVDSGGILLLLAVASIEVYGVILAGWSSNNKYSLLGGLRASSQVISYELGMGLAIIAVILMSGTLSTQGIVGMQAKSDIVSSGFWNWHVLSFFPFGLIACVVYMISMIAETNRAPFDLPEAETELVAGFHTEYTSFKFAMFFMGEYANMWIVSAICVTLFFGGYLAPWGPLGYIPPHLVGDGFAAFLNNVVLAPFWLLSKLALFSAFFILVRATFPRLRYDMLMKLGWKGLLPIALMNVFFLALSMALRPILGLVTGHLVAVGAMLLSLILLFLWKKGEYEAVRKEASAGALVPIRRASTATPTEANVEF</sequence>
<accession>A0A9P8I2X1</accession>
<comment type="subcellular location">
    <subcellularLocation>
        <location evidence="1">Membrane</location>
        <topology evidence="1">Multi-pass membrane protein</topology>
    </subcellularLocation>
    <subcellularLocation>
        <location evidence="6">Mitochondrion inner membrane</location>
        <topology evidence="6">Multi-pass membrane protein</topology>
    </subcellularLocation>
</comment>
<feature type="non-terminal residue" evidence="8">
    <location>
        <position position="1"/>
    </location>
</feature>
<evidence type="ECO:0000256" key="6">
    <source>
        <dbReference type="RuleBase" id="RU000471"/>
    </source>
</evidence>
<evidence type="ECO:0000313" key="8">
    <source>
        <dbReference type="EMBL" id="KAH0533609.1"/>
    </source>
</evidence>
<dbReference type="HAMAP" id="MF_01350">
    <property type="entry name" value="NDH1_NuoH"/>
    <property type="match status" value="1"/>
</dbReference>
<feature type="transmembrane region" description="Helical" evidence="7">
    <location>
        <begin position="77"/>
        <end position="96"/>
    </location>
</feature>
<dbReference type="GO" id="GO:0003954">
    <property type="term" value="F:NADH dehydrogenase activity"/>
    <property type="evidence" value="ECO:0007669"/>
    <property type="project" value="TreeGrafter"/>
</dbReference>
<evidence type="ECO:0000256" key="4">
    <source>
        <dbReference type="ARBA" id="ARBA00022989"/>
    </source>
</evidence>
<dbReference type="InterPro" id="IPR001694">
    <property type="entry name" value="NADH_UbQ_OxRdtase_su1/FPO"/>
</dbReference>
<feature type="transmembrane region" description="Helical" evidence="7">
    <location>
        <begin position="155"/>
        <end position="175"/>
    </location>
</feature>
<keyword evidence="9" id="KW-1185">Reference proteome</keyword>
<dbReference type="PROSITE" id="PS00668">
    <property type="entry name" value="COMPLEX1_ND1_2"/>
    <property type="match status" value="1"/>
</dbReference>
<feature type="transmembrane region" description="Helical" evidence="7">
    <location>
        <begin position="324"/>
        <end position="345"/>
    </location>
</feature>
<dbReference type="AlphaFoldDB" id="A0A9P8I2X1"/>
<feature type="transmembrane region" description="Helical" evidence="7">
    <location>
        <begin position="37"/>
        <end position="57"/>
    </location>
</feature>
<evidence type="ECO:0000256" key="7">
    <source>
        <dbReference type="SAM" id="Phobius"/>
    </source>
</evidence>
<feature type="transmembrane region" description="Helical" evidence="7">
    <location>
        <begin position="117"/>
        <end position="135"/>
    </location>
</feature>
<reference evidence="8" key="1">
    <citation type="submission" date="2021-03" db="EMBL/GenBank/DDBJ databases">
        <title>Comparative genomics and phylogenomic investigation of the class Geoglossomycetes provide insights into ecological specialization and systematics.</title>
        <authorList>
            <person name="Melie T."/>
            <person name="Pirro S."/>
            <person name="Miller A.N."/>
            <person name="Quandt A."/>
        </authorList>
    </citation>
    <scope>NUCLEOTIDE SEQUENCE</scope>
    <source>
        <strain evidence="8">GBOQ0MN5Z8</strain>
    </source>
</reference>
<evidence type="ECO:0000256" key="2">
    <source>
        <dbReference type="ARBA" id="ARBA00010535"/>
    </source>
</evidence>